<evidence type="ECO:0000256" key="4">
    <source>
        <dbReference type="ARBA" id="ARBA00022692"/>
    </source>
</evidence>
<feature type="domain" description="YetF C-terminal" evidence="8">
    <location>
        <begin position="81"/>
        <end position="213"/>
    </location>
</feature>
<organism evidence="9 10">
    <name type="scientific">Lihuaxuella thermophila</name>
    <dbReference type="NCBI Taxonomy" id="1173111"/>
    <lineage>
        <taxon>Bacteria</taxon>
        <taxon>Bacillati</taxon>
        <taxon>Bacillota</taxon>
        <taxon>Bacilli</taxon>
        <taxon>Bacillales</taxon>
        <taxon>Thermoactinomycetaceae</taxon>
        <taxon>Lihuaxuella</taxon>
    </lineage>
</organism>
<proteinExistence type="inferred from homology"/>
<dbReference type="PANTHER" id="PTHR34582:SF7">
    <property type="entry name" value="UPF0702 TRANSMEMBRANE PROTEIN YDFS"/>
    <property type="match status" value="1"/>
</dbReference>
<gene>
    <name evidence="9" type="ORF">SAMN05444955_107189</name>
</gene>
<evidence type="ECO:0000256" key="6">
    <source>
        <dbReference type="ARBA" id="ARBA00023136"/>
    </source>
</evidence>
<dbReference type="Pfam" id="PF07870">
    <property type="entry name" value="DUF1657"/>
    <property type="match status" value="1"/>
</dbReference>
<accession>A0A1H8EVG5</accession>
<dbReference type="InterPro" id="IPR012452">
    <property type="entry name" value="DUF1657"/>
</dbReference>
<dbReference type="STRING" id="1173111.SAMN05444955_107189"/>
<evidence type="ECO:0000256" key="3">
    <source>
        <dbReference type="ARBA" id="ARBA00022475"/>
    </source>
</evidence>
<evidence type="ECO:0000256" key="2">
    <source>
        <dbReference type="ARBA" id="ARBA00006448"/>
    </source>
</evidence>
<feature type="transmembrane region" description="Helical" evidence="7">
    <location>
        <begin position="6"/>
        <end position="26"/>
    </location>
</feature>
<keyword evidence="5 7" id="KW-1133">Transmembrane helix</keyword>
<evidence type="ECO:0000256" key="1">
    <source>
        <dbReference type="ARBA" id="ARBA00004651"/>
    </source>
</evidence>
<name>A0A1H8EVG5_9BACL</name>
<comment type="subcellular location">
    <subcellularLocation>
        <location evidence="1">Cell membrane</location>
        <topology evidence="1">Multi-pass membrane protein</topology>
    </subcellularLocation>
</comment>
<dbReference type="Gene3D" id="3.30.240.20">
    <property type="entry name" value="bsu07140 like domains"/>
    <property type="match status" value="2"/>
</dbReference>
<evidence type="ECO:0000256" key="7">
    <source>
        <dbReference type="SAM" id="Phobius"/>
    </source>
</evidence>
<evidence type="ECO:0000256" key="5">
    <source>
        <dbReference type="ARBA" id="ARBA00022989"/>
    </source>
</evidence>
<dbReference type="AlphaFoldDB" id="A0A1H8EVG5"/>
<dbReference type="RefSeq" id="WP_089968084.1">
    <property type="nucleotide sequence ID" value="NZ_FOCQ01000007.1"/>
</dbReference>
<keyword evidence="4 7" id="KW-0812">Transmembrane</keyword>
<dbReference type="EMBL" id="FOCQ01000007">
    <property type="protein sequence ID" value="SEN23376.1"/>
    <property type="molecule type" value="Genomic_DNA"/>
</dbReference>
<dbReference type="GO" id="GO:0005886">
    <property type="term" value="C:plasma membrane"/>
    <property type="evidence" value="ECO:0007669"/>
    <property type="project" value="UniProtKB-SubCell"/>
</dbReference>
<sequence length="284" mass="31712">MPEWLQIIIRSVVLIAFLIVLTRVVGRKIAARMTFFDIIFAMVLSVLAAAVTLNLIHAAYGFIALITWALAGIGISFLSMKSKMIHELLHGKEAVVIKHGKIMEDQLMKMRFTPEDLLQQLRSKQIFNVADVEFAVMESTGEINALLKSNQQPITPKHLGVETAPQTGAQTVIMDGNIMDEALSTMGLNRGWLRTELDKIGVSPENVFLAQVDAMGDLYVDLFDDAIQPPQPTARQLLLTTLEQAKADLKTFSLETDNQKAKQMYDQCVKELESIVYDVRPLLK</sequence>
<evidence type="ECO:0000259" key="8">
    <source>
        <dbReference type="Pfam" id="PF04239"/>
    </source>
</evidence>
<dbReference type="InterPro" id="IPR007353">
    <property type="entry name" value="DUF421"/>
</dbReference>
<reference evidence="9 10" key="1">
    <citation type="submission" date="2016-10" db="EMBL/GenBank/DDBJ databases">
        <authorList>
            <person name="de Groot N.N."/>
        </authorList>
    </citation>
    <scope>NUCLEOTIDE SEQUENCE [LARGE SCALE GENOMIC DNA]</scope>
    <source>
        <strain evidence="9 10">DSM 46701</strain>
    </source>
</reference>
<comment type="similarity">
    <text evidence="2">Belongs to the UPF0702 family.</text>
</comment>
<keyword evidence="3" id="KW-1003">Cell membrane</keyword>
<feature type="transmembrane region" description="Helical" evidence="7">
    <location>
        <begin position="59"/>
        <end position="78"/>
    </location>
</feature>
<dbReference type="Proteomes" id="UP000199695">
    <property type="component" value="Unassembled WGS sequence"/>
</dbReference>
<dbReference type="OrthoDB" id="9778331at2"/>
<evidence type="ECO:0000313" key="9">
    <source>
        <dbReference type="EMBL" id="SEN23376.1"/>
    </source>
</evidence>
<evidence type="ECO:0000313" key="10">
    <source>
        <dbReference type="Proteomes" id="UP000199695"/>
    </source>
</evidence>
<keyword evidence="6 7" id="KW-0472">Membrane</keyword>
<dbReference type="InterPro" id="IPR023090">
    <property type="entry name" value="UPF0702_alpha/beta_dom_sf"/>
</dbReference>
<keyword evidence="10" id="KW-1185">Reference proteome</keyword>
<dbReference type="PANTHER" id="PTHR34582">
    <property type="entry name" value="UPF0702 TRANSMEMBRANE PROTEIN YCAP"/>
    <property type="match status" value="1"/>
</dbReference>
<dbReference type="Pfam" id="PF04239">
    <property type="entry name" value="DUF421"/>
    <property type="match status" value="1"/>
</dbReference>
<feature type="transmembrane region" description="Helical" evidence="7">
    <location>
        <begin position="33"/>
        <end position="53"/>
    </location>
</feature>
<protein>
    <submittedName>
        <fullName evidence="9">Uncharacterized membrane protein YcaP, DUF421 family</fullName>
    </submittedName>
</protein>